<keyword evidence="3" id="KW-1185">Reference proteome</keyword>
<accession>A0A563VNP5</accession>
<evidence type="ECO:0000313" key="2">
    <source>
        <dbReference type="EMBL" id="VEP12987.1"/>
    </source>
</evidence>
<feature type="region of interest" description="Disordered" evidence="1">
    <location>
        <begin position="45"/>
        <end position="65"/>
    </location>
</feature>
<dbReference type="InterPro" id="IPR036388">
    <property type="entry name" value="WH-like_DNA-bd_sf"/>
</dbReference>
<dbReference type="RefSeq" id="WP_144871183.1">
    <property type="nucleotide sequence ID" value="NZ_LR213926.1"/>
</dbReference>
<dbReference type="Gene3D" id="1.10.10.10">
    <property type="entry name" value="Winged helix-like DNA-binding domain superfamily/Winged helix DNA-binding domain"/>
    <property type="match status" value="2"/>
</dbReference>
<dbReference type="AlphaFoldDB" id="A0A563VNP5"/>
<gene>
    <name evidence="2" type="ORF">H1P_1750012</name>
</gene>
<proteinExistence type="predicted"/>
<dbReference type="Proteomes" id="UP000320055">
    <property type="component" value="Unassembled WGS sequence"/>
</dbReference>
<dbReference type="Pfam" id="PF13565">
    <property type="entry name" value="HTH_32"/>
    <property type="match status" value="1"/>
</dbReference>
<evidence type="ECO:0000256" key="1">
    <source>
        <dbReference type="SAM" id="MobiDB-lite"/>
    </source>
</evidence>
<evidence type="ECO:0000313" key="3">
    <source>
        <dbReference type="Proteomes" id="UP000320055"/>
    </source>
</evidence>
<dbReference type="OrthoDB" id="5511915at2"/>
<dbReference type="InterPro" id="IPR009057">
    <property type="entry name" value="Homeodomain-like_sf"/>
</dbReference>
<organism evidence="2 3">
    <name type="scientific">Hyella patelloides LEGE 07179</name>
    <dbReference type="NCBI Taxonomy" id="945734"/>
    <lineage>
        <taxon>Bacteria</taxon>
        <taxon>Bacillati</taxon>
        <taxon>Cyanobacteriota</taxon>
        <taxon>Cyanophyceae</taxon>
        <taxon>Pleurocapsales</taxon>
        <taxon>Hyellaceae</taxon>
        <taxon>Hyella</taxon>
    </lineage>
</organism>
<name>A0A563VNP5_9CYAN</name>
<protein>
    <submittedName>
        <fullName evidence="2">Transposase</fullName>
    </submittedName>
</protein>
<sequence length="121" mass="13967">MKPYSRDLRQKIVDTYLEGEESVRQVAKRFQVSPSFVQKLIQKYRQTGTVDSEPHRGGKSPKLNPEQIDLVKELIEQHSDATLQELCNMFEDQSGIRISRSTMSRIAQKLRLSKSKKSTDN</sequence>
<reference evidence="2 3" key="1">
    <citation type="submission" date="2019-01" db="EMBL/GenBank/DDBJ databases">
        <authorList>
            <person name="Brito A."/>
        </authorList>
    </citation>
    <scope>NUCLEOTIDE SEQUENCE [LARGE SCALE GENOMIC DNA]</scope>
    <source>
        <strain evidence="2">1</strain>
    </source>
</reference>
<dbReference type="EMBL" id="CAACVJ010000085">
    <property type="protein sequence ID" value="VEP12987.1"/>
    <property type="molecule type" value="Genomic_DNA"/>
</dbReference>
<dbReference type="SUPFAM" id="SSF46689">
    <property type="entry name" value="Homeodomain-like"/>
    <property type="match status" value="1"/>
</dbReference>